<gene>
    <name evidence="1" type="ORF">RPERSI_LOCUS35860</name>
</gene>
<feature type="non-terminal residue" evidence="1">
    <location>
        <position position="1"/>
    </location>
</feature>
<sequence>AQLINPNVNLTKGYESWNASVNSGSYKLYLMDKTSYNYTFSDLFNVSNNDPIWEIYYFPNTFADVSFDVPINVSMGSYLAITWSYRDSNVDLTKKSLPWAVTVDAG</sequence>
<evidence type="ECO:0000313" key="1">
    <source>
        <dbReference type="EMBL" id="CAG8849952.1"/>
    </source>
</evidence>
<dbReference type="Proteomes" id="UP000789920">
    <property type="component" value="Unassembled WGS sequence"/>
</dbReference>
<comment type="caution">
    <text evidence="1">The sequence shown here is derived from an EMBL/GenBank/DDBJ whole genome shotgun (WGS) entry which is preliminary data.</text>
</comment>
<reference evidence="1" key="1">
    <citation type="submission" date="2021-06" db="EMBL/GenBank/DDBJ databases">
        <authorList>
            <person name="Kallberg Y."/>
            <person name="Tangrot J."/>
            <person name="Rosling A."/>
        </authorList>
    </citation>
    <scope>NUCLEOTIDE SEQUENCE</scope>
    <source>
        <strain evidence="1">MA461A</strain>
    </source>
</reference>
<name>A0ACA9SY04_9GLOM</name>
<organism evidence="1 2">
    <name type="scientific">Racocetra persica</name>
    <dbReference type="NCBI Taxonomy" id="160502"/>
    <lineage>
        <taxon>Eukaryota</taxon>
        <taxon>Fungi</taxon>
        <taxon>Fungi incertae sedis</taxon>
        <taxon>Mucoromycota</taxon>
        <taxon>Glomeromycotina</taxon>
        <taxon>Glomeromycetes</taxon>
        <taxon>Diversisporales</taxon>
        <taxon>Gigasporaceae</taxon>
        <taxon>Racocetra</taxon>
    </lineage>
</organism>
<protein>
    <submittedName>
        <fullName evidence="1">6741_t:CDS:1</fullName>
    </submittedName>
</protein>
<feature type="non-terminal residue" evidence="1">
    <location>
        <position position="106"/>
    </location>
</feature>
<keyword evidence="2" id="KW-1185">Reference proteome</keyword>
<evidence type="ECO:0000313" key="2">
    <source>
        <dbReference type="Proteomes" id="UP000789920"/>
    </source>
</evidence>
<proteinExistence type="predicted"/>
<dbReference type="EMBL" id="CAJVQC010168281">
    <property type="protein sequence ID" value="CAG8849952.1"/>
    <property type="molecule type" value="Genomic_DNA"/>
</dbReference>
<accession>A0ACA9SY04</accession>